<evidence type="ECO:0000313" key="2">
    <source>
        <dbReference type="EMBL" id="CAK9033713.1"/>
    </source>
</evidence>
<protein>
    <submittedName>
        <fullName evidence="2">Uncharacterized protein</fullName>
    </submittedName>
</protein>
<name>A0ABP0L461_9DINO</name>
<evidence type="ECO:0000313" key="3">
    <source>
        <dbReference type="Proteomes" id="UP001642464"/>
    </source>
</evidence>
<dbReference type="EMBL" id="CAXAMM010014446">
    <property type="protein sequence ID" value="CAK9033713.1"/>
    <property type="molecule type" value="Genomic_DNA"/>
</dbReference>
<dbReference type="Proteomes" id="UP001642464">
    <property type="component" value="Unassembled WGS sequence"/>
</dbReference>
<sequence>MAWTAGQVVQRLYKLKAPKVLAFACLLLLWNTWIDHSQELFFIESFAGNAEATRSVQSTFPQRMAVALDLKYSETLDINSNSGMGAALVAVLKGDADGFVHWMGIQCSTWIGTSRGSTGRSKSNPLGVDSESNRRANLMTARLALLCLLTVALNGTFVIEQPISSLIMHHPRMQCLHASFEIYRCGFWMWWYGARTPKRTVLWSSSRAVGQFWTRRLQRVKVEQARALDPNPPQPVKKYKDSEGKPRYHGTADLTKTEHYPKGFGKKIASLLQLLKPRCEYVSHDDDVDSIKLFESWPWDDWEDVQLRPLIHYLYGSTSLRIPVEWRPVLPKHF</sequence>
<gene>
    <name evidence="2" type="ORF">SCF082_LOCUS20615</name>
</gene>
<comment type="caution">
    <text evidence="2">The sequence shown here is derived from an EMBL/GenBank/DDBJ whole genome shotgun (WGS) entry which is preliminary data.</text>
</comment>
<accession>A0ABP0L461</accession>
<reference evidence="2 3" key="1">
    <citation type="submission" date="2024-02" db="EMBL/GenBank/DDBJ databases">
        <authorList>
            <person name="Chen Y."/>
            <person name="Shah S."/>
            <person name="Dougan E. K."/>
            <person name="Thang M."/>
            <person name="Chan C."/>
        </authorList>
    </citation>
    <scope>NUCLEOTIDE SEQUENCE [LARGE SCALE GENOMIC DNA]</scope>
</reference>
<keyword evidence="3" id="KW-1185">Reference proteome</keyword>
<organism evidence="2 3">
    <name type="scientific">Durusdinium trenchii</name>
    <dbReference type="NCBI Taxonomy" id="1381693"/>
    <lineage>
        <taxon>Eukaryota</taxon>
        <taxon>Sar</taxon>
        <taxon>Alveolata</taxon>
        <taxon>Dinophyceae</taxon>
        <taxon>Suessiales</taxon>
        <taxon>Symbiodiniaceae</taxon>
        <taxon>Durusdinium</taxon>
    </lineage>
</organism>
<evidence type="ECO:0000256" key="1">
    <source>
        <dbReference type="SAM" id="MobiDB-lite"/>
    </source>
</evidence>
<proteinExistence type="predicted"/>
<feature type="region of interest" description="Disordered" evidence="1">
    <location>
        <begin position="225"/>
        <end position="248"/>
    </location>
</feature>